<evidence type="ECO:0000256" key="5">
    <source>
        <dbReference type="SAM" id="Phobius"/>
    </source>
</evidence>
<feature type="transmembrane region" description="Helical" evidence="5">
    <location>
        <begin position="88"/>
        <end position="107"/>
    </location>
</feature>
<dbReference type="Pfam" id="PF00335">
    <property type="entry name" value="Tetraspanin"/>
    <property type="match status" value="1"/>
</dbReference>
<dbReference type="Proteomes" id="UP000694865">
    <property type="component" value="Unplaced"/>
</dbReference>
<evidence type="ECO:0000256" key="3">
    <source>
        <dbReference type="ARBA" id="ARBA00022989"/>
    </source>
</evidence>
<dbReference type="InterPro" id="IPR018499">
    <property type="entry name" value="Tetraspanin/Peripherin"/>
</dbReference>
<evidence type="ECO:0000313" key="7">
    <source>
        <dbReference type="RefSeq" id="XP_006813502.1"/>
    </source>
</evidence>
<dbReference type="RefSeq" id="XP_006813502.1">
    <property type="nucleotide sequence ID" value="XM_006813439.1"/>
</dbReference>
<dbReference type="PANTHER" id="PTHR19282:SF252">
    <property type="entry name" value="TETRASPANIN"/>
    <property type="match status" value="1"/>
</dbReference>
<keyword evidence="3 5" id="KW-1133">Transmembrane helix</keyword>
<evidence type="ECO:0000313" key="6">
    <source>
        <dbReference type="Proteomes" id="UP000694865"/>
    </source>
</evidence>
<feature type="transmembrane region" description="Helical" evidence="5">
    <location>
        <begin position="16"/>
        <end position="35"/>
    </location>
</feature>
<proteinExistence type="predicted"/>
<accession>A0ABM0M0G1</accession>
<feature type="transmembrane region" description="Helical" evidence="5">
    <location>
        <begin position="55"/>
        <end position="76"/>
    </location>
</feature>
<evidence type="ECO:0000256" key="1">
    <source>
        <dbReference type="ARBA" id="ARBA00004141"/>
    </source>
</evidence>
<protein>
    <submittedName>
        <fullName evidence="7">Tetraspanin-7-like</fullName>
    </submittedName>
</protein>
<keyword evidence="6" id="KW-1185">Reference proteome</keyword>
<keyword evidence="4 5" id="KW-0472">Membrane</keyword>
<dbReference type="PANTHER" id="PTHR19282">
    <property type="entry name" value="TETRASPANIN"/>
    <property type="match status" value="1"/>
</dbReference>
<gene>
    <name evidence="7" type="primary">LOC102810000</name>
</gene>
<dbReference type="GeneID" id="102810000"/>
<comment type="subcellular location">
    <subcellularLocation>
        <location evidence="1">Membrane</location>
        <topology evidence="1">Multi-pass membrane protein</topology>
    </subcellularLocation>
</comment>
<keyword evidence="2 5" id="KW-0812">Transmembrane</keyword>
<name>A0ABM0M0G1_SACKO</name>
<organism evidence="6 7">
    <name type="scientific">Saccoglossus kowalevskii</name>
    <name type="common">Acorn worm</name>
    <dbReference type="NCBI Taxonomy" id="10224"/>
    <lineage>
        <taxon>Eukaryota</taxon>
        <taxon>Metazoa</taxon>
        <taxon>Hemichordata</taxon>
        <taxon>Enteropneusta</taxon>
        <taxon>Harrimaniidae</taxon>
        <taxon>Saccoglossus</taxon>
    </lineage>
</organism>
<evidence type="ECO:0000256" key="4">
    <source>
        <dbReference type="ARBA" id="ARBA00023136"/>
    </source>
</evidence>
<reference evidence="7" key="1">
    <citation type="submission" date="2025-08" db="UniProtKB">
        <authorList>
            <consortium name="RefSeq"/>
        </authorList>
    </citation>
    <scope>IDENTIFICATION</scope>
    <source>
        <tissue evidence="7">Testes</tissue>
    </source>
</reference>
<sequence length="123" mass="13429">MALSNPYDSSIIQEKMLGDLHICTGIAILSVGIWGKIGLDKYNELSTDDFSNVPYILIGTGGFIIIVGLIGCCATFKSVSWLLRLYGILLFVVLIAELAAGISGLVYREPVSHCNSIYDYYTQ</sequence>
<dbReference type="PRINTS" id="PR00259">
    <property type="entry name" value="TMFOUR"/>
</dbReference>
<evidence type="ECO:0000256" key="2">
    <source>
        <dbReference type="ARBA" id="ARBA00022692"/>
    </source>
</evidence>